<evidence type="ECO:0000256" key="1">
    <source>
        <dbReference type="SAM" id="Phobius"/>
    </source>
</evidence>
<organism evidence="2 3">
    <name type="scientific">Candidatus Bodocaedibacter vickermanii</name>
    <dbReference type="NCBI Taxonomy" id="2741701"/>
    <lineage>
        <taxon>Bacteria</taxon>
        <taxon>Pseudomonadati</taxon>
        <taxon>Pseudomonadota</taxon>
        <taxon>Alphaproteobacteria</taxon>
        <taxon>Holosporales</taxon>
        <taxon>Candidatus Paracaedibacteraceae</taxon>
        <taxon>Candidatus Bodocaedibacter</taxon>
    </lineage>
</organism>
<dbReference type="KEGG" id="pbal:CPBP_01214"/>
<reference evidence="2 3" key="1">
    <citation type="submission" date="2020-06" db="EMBL/GenBank/DDBJ databases">
        <title>The endosymbiont of the kinetoplastid Bodo saltans is a Paracaedibacter-like alpha-proteobacterium possessing a putative toxin-antitoxin system.</title>
        <authorList>
            <person name="Midha S."/>
            <person name="Rigden D.J."/>
            <person name="Siozios S."/>
            <person name="Hurst G.D.D."/>
            <person name="Jackson A.P."/>
        </authorList>
    </citation>
    <scope>NUCLEOTIDE SEQUENCE [LARGE SCALE GENOMIC DNA]</scope>
    <source>
        <strain evidence="2">Lake Konstanz</strain>
    </source>
</reference>
<dbReference type="Proteomes" id="UP000594001">
    <property type="component" value="Chromosome"/>
</dbReference>
<accession>A0A7L9RUW1</accession>
<keyword evidence="1" id="KW-0812">Transmembrane</keyword>
<name>A0A7L9RUW1_9PROT</name>
<sequence>MRKIAYKQESAVYNFPGLMEPKRERAVNDNRIPMLGMIFKHAALMSFALGAFYVIQLLV</sequence>
<keyword evidence="1" id="KW-0472">Membrane</keyword>
<evidence type="ECO:0000313" key="3">
    <source>
        <dbReference type="Proteomes" id="UP000594001"/>
    </source>
</evidence>
<feature type="transmembrane region" description="Helical" evidence="1">
    <location>
        <begin position="32"/>
        <end position="55"/>
    </location>
</feature>
<evidence type="ECO:0000313" key="2">
    <source>
        <dbReference type="EMBL" id="QOL20420.1"/>
    </source>
</evidence>
<keyword evidence="1" id="KW-1133">Transmembrane helix</keyword>
<dbReference type="EMBL" id="CP054719">
    <property type="protein sequence ID" value="QOL20420.1"/>
    <property type="molecule type" value="Genomic_DNA"/>
</dbReference>
<dbReference type="RefSeq" id="WP_350331967.1">
    <property type="nucleotide sequence ID" value="NZ_CP054719.1"/>
</dbReference>
<keyword evidence="3" id="KW-1185">Reference proteome</keyword>
<gene>
    <name evidence="2" type="ORF">CPBP_01214</name>
</gene>
<dbReference type="AlphaFoldDB" id="A0A7L9RUW1"/>
<protein>
    <submittedName>
        <fullName evidence="2">Uncharacterized protein</fullName>
    </submittedName>
</protein>
<proteinExistence type="predicted"/>